<feature type="non-terminal residue" evidence="1">
    <location>
        <position position="49"/>
    </location>
</feature>
<reference evidence="1" key="1">
    <citation type="journal article" date="2015" name="Nature">
        <title>Complex archaea that bridge the gap between prokaryotes and eukaryotes.</title>
        <authorList>
            <person name="Spang A."/>
            <person name="Saw J.H."/>
            <person name="Jorgensen S.L."/>
            <person name="Zaremba-Niedzwiedzka K."/>
            <person name="Martijn J."/>
            <person name="Lind A.E."/>
            <person name="van Eijk R."/>
            <person name="Schleper C."/>
            <person name="Guy L."/>
            <person name="Ettema T.J."/>
        </authorList>
    </citation>
    <scope>NUCLEOTIDE SEQUENCE</scope>
</reference>
<protein>
    <submittedName>
        <fullName evidence="1">Uncharacterized protein</fullName>
    </submittedName>
</protein>
<name>A0A0F8ZGQ8_9ZZZZ</name>
<sequence>MFTATDSSIVSEQGLSIADQQILADPRYKAYQPYGSALETLYYQGDEML</sequence>
<evidence type="ECO:0000313" key="1">
    <source>
        <dbReference type="EMBL" id="KKK93002.1"/>
    </source>
</evidence>
<gene>
    <name evidence="1" type="ORF">LCGC14_2697220</name>
</gene>
<dbReference type="EMBL" id="LAZR01047961">
    <property type="protein sequence ID" value="KKK93002.1"/>
    <property type="molecule type" value="Genomic_DNA"/>
</dbReference>
<dbReference type="AlphaFoldDB" id="A0A0F8ZGQ8"/>
<comment type="caution">
    <text evidence="1">The sequence shown here is derived from an EMBL/GenBank/DDBJ whole genome shotgun (WGS) entry which is preliminary data.</text>
</comment>
<accession>A0A0F8ZGQ8</accession>
<proteinExistence type="predicted"/>
<organism evidence="1">
    <name type="scientific">marine sediment metagenome</name>
    <dbReference type="NCBI Taxonomy" id="412755"/>
    <lineage>
        <taxon>unclassified sequences</taxon>
        <taxon>metagenomes</taxon>
        <taxon>ecological metagenomes</taxon>
    </lineage>
</organism>